<feature type="domain" description="ABC transporter" evidence="6">
    <location>
        <begin position="11"/>
        <end position="246"/>
    </location>
</feature>
<protein>
    <submittedName>
        <fullName evidence="7">Sugar ABC transporter ATP-binding protein</fullName>
    </submittedName>
</protein>
<proteinExistence type="predicted"/>
<dbReference type="PROSITE" id="PS00211">
    <property type="entry name" value="ABC_TRANSPORTER_1"/>
    <property type="match status" value="1"/>
</dbReference>
<keyword evidence="2" id="KW-0677">Repeat</keyword>
<evidence type="ECO:0000256" key="5">
    <source>
        <dbReference type="SAM" id="MobiDB-lite"/>
    </source>
</evidence>
<evidence type="ECO:0000259" key="6">
    <source>
        <dbReference type="PROSITE" id="PS50893"/>
    </source>
</evidence>
<dbReference type="SUPFAM" id="SSF52540">
    <property type="entry name" value="P-loop containing nucleoside triphosphate hydrolases"/>
    <property type="match status" value="2"/>
</dbReference>
<feature type="domain" description="ABC transporter" evidence="6">
    <location>
        <begin position="263"/>
        <end position="508"/>
    </location>
</feature>
<keyword evidence="4 7" id="KW-0067">ATP-binding</keyword>
<dbReference type="InterPro" id="IPR003593">
    <property type="entry name" value="AAA+_ATPase"/>
</dbReference>
<dbReference type="Proteomes" id="UP001425155">
    <property type="component" value="Unassembled WGS sequence"/>
</dbReference>
<feature type="compositionally biased region" description="Gly residues" evidence="5">
    <location>
        <begin position="527"/>
        <end position="540"/>
    </location>
</feature>
<keyword evidence="3" id="KW-0547">Nucleotide-binding</keyword>
<keyword evidence="1" id="KW-0813">Transport</keyword>
<feature type="region of interest" description="Disordered" evidence="5">
    <location>
        <begin position="527"/>
        <end position="581"/>
    </location>
</feature>
<comment type="caution">
    <text evidence="7">The sequence shown here is derived from an EMBL/GenBank/DDBJ whole genome shotgun (WGS) entry which is preliminary data.</text>
</comment>
<evidence type="ECO:0000256" key="2">
    <source>
        <dbReference type="ARBA" id="ARBA00022737"/>
    </source>
</evidence>
<dbReference type="Gene3D" id="3.40.50.300">
    <property type="entry name" value="P-loop containing nucleotide triphosphate hydrolases"/>
    <property type="match status" value="2"/>
</dbReference>
<dbReference type="PANTHER" id="PTHR43790">
    <property type="entry name" value="CARBOHYDRATE TRANSPORT ATP-BINDING PROTEIN MG119-RELATED"/>
    <property type="match status" value="1"/>
</dbReference>
<dbReference type="RefSeq" id="WP_342114607.1">
    <property type="nucleotide sequence ID" value="NZ_JBCAUN010000002.1"/>
</dbReference>
<dbReference type="CDD" id="cd03215">
    <property type="entry name" value="ABC_Carb_Monos_II"/>
    <property type="match status" value="1"/>
</dbReference>
<name>A0ABU9W5Y2_9MICO</name>
<feature type="compositionally biased region" description="Low complexity" evidence="5">
    <location>
        <begin position="541"/>
        <end position="566"/>
    </location>
</feature>
<dbReference type="InterPro" id="IPR050107">
    <property type="entry name" value="ABC_carbohydrate_import_ATPase"/>
</dbReference>
<dbReference type="GO" id="GO:0005524">
    <property type="term" value="F:ATP binding"/>
    <property type="evidence" value="ECO:0007669"/>
    <property type="project" value="UniProtKB-KW"/>
</dbReference>
<dbReference type="CDD" id="cd03216">
    <property type="entry name" value="ABC_Carb_Monos_I"/>
    <property type="match status" value="1"/>
</dbReference>
<accession>A0ABU9W5Y2</accession>
<evidence type="ECO:0000256" key="1">
    <source>
        <dbReference type="ARBA" id="ARBA00022448"/>
    </source>
</evidence>
<organism evidence="7 8">
    <name type="scientific">Leifsonia stereocauli</name>
    <dbReference type="NCBI Taxonomy" id="3134136"/>
    <lineage>
        <taxon>Bacteria</taxon>
        <taxon>Bacillati</taxon>
        <taxon>Actinomycetota</taxon>
        <taxon>Actinomycetes</taxon>
        <taxon>Micrococcales</taxon>
        <taxon>Microbacteriaceae</taxon>
        <taxon>Leifsonia</taxon>
    </lineage>
</organism>
<evidence type="ECO:0000313" key="8">
    <source>
        <dbReference type="Proteomes" id="UP001425155"/>
    </source>
</evidence>
<dbReference type="PANTHER" id="PTHR43790:SF9">
    <property type="entry name" value="GALACTOFURANOSE TRANSPORTER ATP-BINDING PROTEIN YTFR"/>
    <property type="match status" value="1"/>
</dbReference>
<sequence length="581" mass="61475">MPDPTATTPVVEMTDISISFPGVKALDGVSFRMFPGEVHSLMGENGAGKSTLIKALTGVYTVDSGTITLGGADVAFASPAQAQDAGISTVYQEVNLLANLTVAENIMLGREPRRFGGINWKLMRQQAAKHLAGLHLDIDPGSLLGDHSLAVQQLVAIARAINIDAKVLILDEPTSSLDADEVAELFRVIRSLKAAGTAILFVSHFLDQVYEISDRLTVLRNGALVGEYLTEEILRIELVQKMIGKELTALDDLEKKAREATAGESDEVPFIQAIGLGRKGAIEPIDLKVHEGEVVGLAGLLGSGRTELARILSGIDRSDAGELRIAGAPTRFRTPRQALSKRVAYSSENRRSEGIVDELTVRDNIILALQADRGWARPIPKRRQDELTQSYIDAFNIRPANPDALVRNLSGGNQQKVLLARWLAVAPRLLILDEPTRGIDVGAKAEIQKLVVNLAENGLSVVFISAELEEVLRLSHRIAVMRDRRMVADLENDDLTVDSLLSLIAEGSSPDPLVETVADAGPPVAGGLGGAAGAGAGAGAGPAASVPSAASDTPVSSSTDTPNDPNDPTDPTDPTTPGASS</sequence>
<evidence type="ECO:0000256" key="4">
    <source>
        <dbReference type="ARBA" id="ARBA00022840"/>
    </source>
</evidence>
<dbReference type="Pfam" id="PF00005">
    <property type="entry name" value="ABC_tran"/>
    <property type="match status" value="2"/>
</dbReference>
<dbReference type="InterPro" id="IPR003439">
    <property type="entry name" value="ABC_transporter-like_ATP-bd"/>
</dbReference>
<dbReference type="InterPro" id="IPR017871">
    <property type="entry name" value="ABC_transporter-like_CS"/>
</dbReference>
<dbReference type="PROSITE" id="PS50893">
    <property type="entry name" value="ABC_TRANSPORTER_2"/>
    <property type="match status" value="2"/>
</dbReference>
<keyword evidence="8" id="KW-1185">Reference proteome</keyword>
<dbReference type="InterPro" id="IPR027417">
    <property type="entry name" value="P-loop_NTPase"/>
</dbReference>
<feature type="compositionally biased region" description="Low complexity" evidence="5">
    <location>
        <begin position="572"/>
        <end position="581"/>
    </location>
</feature>
<dbReference type="SMART" id="SM00382">
    <property type="entry name" value="AAA"/>
    <property type="match status" value="2"/>
</dbReference>
<evidence type="ECO:0000313" key="7">
    <source>
        <dbReference type="EMBL" id="MEN1947406.1"/>
    </source>
</evidence>
<evidence type="ECO:0000256" key="3">
    <source>
        <dbReference type="ARBA" id="ARBA00022741"/>
    </source>
</evidence>
<dbReference type="EMBL" id="JBCLVG010000002">
    <property type="protein sequence ID" value="MEN1947406.1"/>
    <property type="molecule type" value="Genomic_DNA"/>
</dbReference>
<reference evidence="7 8" key="1">
    <citation type="submission" date="2024-03" db="EMBL/GenBank/DDBJ databases">
        <title>YIM 134122 draft genome.</title>
        <authorList>
            <person name="Zuo S."/>
            <person name="Xiong L."/>
        </authorList>
    </citation>
    <scope>NUCLEOTIDE SEQUENCE [LARGE SCALE GENOMIC DNA]</scope>
    <source>
        <strain evidence="7 8">YIM 134122</strain>
    </source>
</reference>
<gene>
    <name evidence="7" type="ORF">WJX64_12680</name>
</gene>